<feature type="non-terminal residue" evidence="2">
    <location>
        <position position="454"/>
    </location>
</feature>
<keyword evidence="3" id="KW-1185">Reference proteome</keyword>
<comment type="caution">
    <text evidence="2">The sequence shown here is derived from an EMBL/GenBank/DDBJ whole genome shotgun (WGS) entry which is preliminary data.</text>
</comment>
<gene>
    <name evidence="2" type="ORF">M9458_016172</name>
</gene>
<dbReference type="EMBL" id="JAMKFB020000007">
    <property type="protein sequence ID" value="KAL0189073.1"/>
    <property type="molecule type" value="Genomic_DNA"/>
</dbReference>
<feature type="region of interest" description="Disordered" evidence="1">
    <location>
        <begin position="59"/>
        <end position="101"/>
    </location>
</feature>
<feature type="compositionally biased region" description="Basic residues" evidence="1">
    <location>
        <begin position="250"/>
        <end position="260"/>
    </location>
</feature>
<dbReference type="AlphaFoldDB" id="A0ABD0QSQ1"/>
<name>A0ABD0QSQ1_CIRMR</name>
<accession>A0ABD0QSQ1</accession>
<feature type="compositionally biased region" description="Basic and acidic residues" evidence="1">
    <location>
        <begin position="261"/>
        <end position="292"/>
    </location>
</feature>
<dbReference type="Proteomes" id="UP001529510">
    <property type="component" value="Unassembled WGS sequence"/>
</dbReference>
<evidence type="ECO:0000313" key="2">
    <source>
        <dbReference type="EMBL" id="KAL0189073.1"/>
    </source>
</evidence>
<reference evidence="2 3" key="1">
    <citation type="submission" date="2024-05" db="EMBL/GenBank/DDBJ databases">
        <title>Genome sequencing and assembly of Indian major carp, Cirrhinus mrigala (Hamilton, 1822).</title>
        <authorList>
            <person name="Mohindra V."/>
            <person name="Chowdhury L.M."/>
            <person name="Lal K."/>
            <person name="Jena J.K."/>
        </authorList>
    </citation>
    <scope>NUCLEOTIDE SEQUENCE [LARGE SCALE GENOMIC DNA]</scope>
    <source>
        <strain evidence="2">CM1030</strain>
        <tissue evidence="2">Blood</tissue>
    </source>
</reference>
<sequence length="454" mass="50301">MRGTPRDLLPGDPICSPVATVLAEATTQLVRILHRSERWTQTINRSILQRLQQIRGCLREGAPPAGATRLRKSRSAQSREDQDEKEEEREEERGRSGRHTAAELSEAHLRTLCHQVGSRRWVKDGGTVHATLLGVVKEGSTSAKVQWDEAEITISSPTFLSSACLGLFIHFSSSLIISLTFSSASSMTLHVPWPSSLLPHFLSLDTPLYNLEPIEPLPFDVSRFRGLTAALLLDLTALASLQDDSSKSASVRRHERRHRHEPQEERENESRAKPKEGAGDLRVSHSLDEVRARAPPNSRSESELAAYTQDATQQTPAEGRRRLQEMVGSRSQEAAAQVEVHAVQLSYLYLGAMKTLSVLLSCSKYAELLLIPKVTPDSGHNADCASPGVSVCQEEAELRSALQFLMRHMVKRAVMRSPIKRALGLADLERAQAMIYKLVVNSLLEEQEGHSSKP</sequence>
<evidence type="ECO:0000313" key="3">
    <source>
        <dbReference type="Proteomes" id="UP001529510"/>
    </source>
</evidence>
<evidence type="ECO:0000256" key="1">
    <source>
        <dbReference type="SAM" id="MobiDB-lite"/>
    </source>
</evidence>
<proteinExistence type="predicted"/>
<evidence type="ECO:0008006" key="4">
    <source>
        <dbReference type="Google" id="ProtNLM"/>
    </source>
</evidence>
<organism evidence="2 3">
    <name type="scientific">Cirrhinus mrigala</name>
    <name type="common">Mrigala</name>
    <dbReference type="NCBI Taxonomy" id="683832"/>
    <lineage>
        <taxon>Eukaryota</taxon>
        <taxon>Metazoa</taxon>
        <taxon>Chordata</taxon>
        <taxon>Craniata</taxon>
        <taxon>Vertebrata</taxon>
        <taxon>Euteleostomi</taxon>
        <taxon>Actinopterygii</taxon>
        <taxon>Neopterygii</taxon>
        <taxon>Teleostei</taxon>
        <taxon>Ostariophysi</taxon>
        <taxon>Cypriniformes</taxon>
        <taxon>Cyprinidae</taxon>
        <taxon>Labeoninae</taxon>
        <taxon>Labeonini</taxon>
        <taxon>Cirrhinus</taxon>
    </lineage>
</organism>
<protein>
    <recommendedName>
        <fullName evidence="4">HECT-domain (Ubiquitin-transferase) domain-containing protein</fullName>
    </recommendedName>
</protein>
<feature type="region of interest" description="Disordered" evidence="1">
    <location>
        <begin position="244"/>
        <end position="328"/>
    </location>
</feature>